<dbReference type="InterPro" id="IPR052218">
    <property type="entry name" value="Preflagellin_Peptidase"/>
</dbReference>
<evidence type="ECO:0000256" key="6">
    <source>
        <dbReference type="SAM" id="Phobius"/>
    </source>
</evidence>
<evidence type="ECO:0000313" key="9">
    <source>
        <dbReference type="Proteomes" id="UP000249499"/>
    </source>
</evidence>
<evidence type="ECO:0000256" key="5">
    <source>
        <dbReference type="ARBA" id="ARBA00023136"/>
    </source>
</evidence>
<feature type="transmembrane region" description="Helical" evidence="6">
    <location>
        <begin position="84"/>
        <end position="108"/>
    </location>
</feature>
<feature type="transmembrane region" description="Helical" evidence="6">
    <location>
        <begin position="129"/>
        <end position="153"/>
    </location>
</feature>
<keyword evidence="3 6" id="KW-0812">Transmembrane</keyword>
<reference evidence="8 9" key="1">
    <citation type="journal article" date="2018" name="Sci. Rep.">
        <title>Rhizobium tumorigenes sp. nov., a novel plant tumorigenic bacterium isolated from cane gall tumors on thornless blackberry.</title>
        <authorList>
            <person name="Kuzmanovi N."/>
            <person name="Smalla K."/>
            <person name="Gronow S."/>
            <person name="PuBawska J."/>
        </authorList>
    </citation>
    <scope>NUCLEOTIDE SEQUENCE [LARGE SCALE GENOMIC DNA]</scope>
    <source>
        <strain evidence="8 9">1078</strain>
    </source>
</reference>
<dbReference type="GO" id="GO:0005886">
    <property type="term" value="C:plasma membrane"/>
    <property type="evidence" value="ECO:0007669"/>
    <property type="project" value="UniProtKB-SubCell"/>
</dbReference>
<dbReference type="KEGG" id="rtu:PR017_16120"/>
<feature type="domain" description="Prepilin type IV endopeptidase peptidase" evidence="7">
    <location>
        <begin position="2"/>
        <end position="99"/>
    </location>
</feature>
<reference evidence="9" key="2">
    <citation type="journal article" date="2023" name="MicrobiologyOpen">
        <title>Genomics of the tumorigenes clade of the family Rhizobiaceae and description of Rhizobium rhododendri sp. nov.</title>
        <authorList>
            <person name="Kuzmanovic N."/>
            <person name="diCenzo G.C."/>
            <person name="Bunk B."/>
            <person name="Sproeer C."/>
            <person name="Fruehling A."/>
            <person name="Neumann-Schaal M."/>
            <person name="Overmann J."/>
            <person name="Smalla K."/>
        </authorList>
    </citation>
    <scope>NUCLEOTIDE SEQUENCE [LARGE SCALE GENOMIC DNA]</scope>
    <source>
        <strain evidence="9">1078</strain>
    </source>
</reference>
<dbReference type="AlphaFoldDB" id="A0AAF1KTK9"/>
<keyword evidence="9" id="KW-1185">Reference proteome</keyword>
<dbReference type="Proteomes" id="UP000249499">
    <property type="component" value="Chromosome"/>
</dbReference>
<evidence type="ECO:0000256" key="3">
    <source>
        <dbReference type="ARBA" id="ARBA00022692"/>
    </source>
</evidence>
<keyword evidence="5 6" id="KW-0472">Membrane</keyword>
<accession>A0AAF1KTK9</accession>
<dbReference type="Gene3D" id="1.20.120.1220">
    <property type="match status" value="1"/>
</dbReference>
<proteinExistence type="predicted"/>
<feature type="transmembrane region" description="Helical" evidence="6">
    <location>
        <begin position="18"/>
        <end position="37"/>
    </location>
</feature>
<evidence type="ECO:0000259" key="7">
    <source>
        <dbReference type="Pfam" id="PF01478"/>
    </source>
</evidence>
<dbReference type="GO" id="GO:0004190">
    <property type="term" value="F:aspartic-type endopeptidase activity"/>
    <property type="evidence" value="ECO:0007669"/>
    <property type="project" value="InterPro"/>
</dbReference>
<keyword evidence="2" id="KW-1003">Cell membrane</keyword>
<gene>
    <name evidence="8" type="ORF">PR017_16120</name>
</gene>
<evidence type="ECO:0000313" key="8">
    <source>
        <dbReference type="EMBL" id="WFR97330.1"/>
    </source>
</evidence>
<keyword evidence="4 6" id="KW-1133">Transmembrane helix</keyword>
<comment type="subcellular location">
    <subcellularLocation>
        <location evidence="1">Cell membrane</location>
        <topology evidence="1">Multi-pass membrane protein</topology>
    </subcellularLocation>
</comment>
<dbReference type="Pfam" id="PF01478">
    <property type="entry name" value="Peptidase_A24"/>
    <property type="match status" value="1"/>
</dbReference>
<evidence type="ECO:0000256" key="1">
    <source>
        <dbReference type="ARBA" id="ARBA00004651"/>
    </source>
</evidence>
<dbReference type="PANTHER" id="PTHR36506">
    <property type="entry name" value="PREFLAGELLIN PEPTIDASE"/>
    <property type="match status" value="1"/>
</dbReference>
<dbReference type="InterPro" id="IPR000045">
    <property type="entry name" value="Prepilin_IV_endopep_pep"/>
</dbReference>
<dbReference type="EMBL" id="CP117255">
    <property type="protein sequence ID" value="WFR97330.1"/>
    <property type="molecule type" value="Genomic_DNA"/>
</dbReference>
<evidence type="ECO:0000256" key="4">
    <source>
        <dbReference type="ARBA" id="ARBA00022989"/>
    </source>
</evidence>
<feature type="transmembrane region" description="Helical" evidence="6">
    <location>
        <begin position="44"/>
        <end position="64"/>
    </location>
</feature>
<sequence length="156" mass="16471">MAVAAFSDLFTMTIPNRVSVILVGTFLLVAPFTGLPLTDIGMHFLGALIVFAVCFSFFALNIMGGGDAKLLSAAALWFGFDQSLLEFAIYVSVVGGLMTMLIFAMRARADILSVIGMSIPQSLTHAKKIPYGIAIGIGGFLAFPSSPLFLAALNQS</sequence>
<dbReference type="PANTHER" id="PTHR36506:SF1">
    <property type="entry name" value="PREFLAGELLIN PEPTIDASE"/>
    <property type="match status" value="1"/>
</dbReference>
<evidence type="ECO:0000256" key="2">
    <source>
        <dbReference type="ARBA" id="ARBA00022475"/>
    </source>
</evidence>
<protein>
    <submittedName>
        <fullName evidence="8">Prepilin peptidase</fullName>
    </submittedName>
</protein>
<dbReference type="RefSeq" id="WP_279619520.1">
    <property type="nucleotide sequence ID" value="NZ_CP117255.1"/>
</dbReference>
<name>A0AAF1KTK9_9HYPH</name>
<organism evidence="8 9">
    <name type="scientific">Rhizobium tumorigenes</name>
    <dbReference type="NCBI Taxonomy" id="2041385"/>
    <lineage>
        <taxon>Bacteria</taxon>
        <taxon>Pseudomonadati</taxon>
        <taxon>Pseudomonadota</taxon>
        <taxon>Alphaproteobacteria</taxon>
        <taxon>Hyphomicrobiales</taxon>
        <taxon>Rhizobiaceae</taxon>
        <taxon>Rhizobium/Agrobacterium group</taxon>
        <taxon>Rhizobium</taxon>
    </lineage>
</organism>